<dbReference type="Proteomes" id="UP000001640">
    <property type="component" value="Chromosome 8"/>
</dbReference>
<gene>
    <name evidence="5" type="primary">NCAS0H00610</name>
    <name evidence="5" type="ordered locus">NCAS_0H00610</name>
</gene>
<dbReference type="InterPro" id="IPR052007">
    <property type="entry name" value="Bud4"/>
</dbReference>
<keyword evidence="6" id="KW-1185">Reference proteome</keyword>
<dbReference type="GO" id="GO:0000142">
    <property type="term" value="C:cellular bud neck contractile ring"/>
    <property type="evidence" value="ECO:0007669"/>
    <property type="project" value="TreeGrafter"/>
</dbReference>
<dbReference type="KEGG" id="ncs:NCAS_0H00610"/>
<dbReference type="AlphaFoldDB" id="G0VIP5"/>
<feature type="domain" description="PH" evidence="4">
    <location>
        <begin position="1006"/>
        <end position="1120"/>
    </location>
</feature>
<dbReference type="Gene3D" id="2.30.29.30">
    <property type="entry name" value="Pleckstrin-homology domain (PH domain)/Phosphotyrosine-binding domain (PTB)"/>
    <property type="match status" value="1"/>
</dbReference>
<dbReference type="PROSITE" id="PS50003">
    <property type="entry name" value="PH_DOMAIN"/>
    <property type="match status" value="1"/>
</dbReference>
<dbReference type="InterPro" id="IPR011993">
    <property type="entry name" value="PH-like_dom_sf"/>
</dbReference>
<dbReference type="SMART" id="SM00233">
    <property type="entry name" value="PH"/>
    <property type="match status" value="1"/>
</dbReference>
<feature type="region of interest" description="Disordered" evidence="3">
    <location>
        <begin position="189"/>
        <end position="209"/>
    </location>
</feature>
<evidence type="ECO:0000256" key="2">
    <source>
        <dbReference type="ARBA" id="ARBA00023306"/>
    </source>
</evidence>
<dbReference type="RefSeq" id="XP_003677721.1">
    <property type="nucleotide sequence ID" value="XM_003677673.1"/>
</dbReference>
<proteinExistence type="predicted"/>
<dbReference type="GO" id="GO:0007120">
    <property type="term" value="P:axial cellular bud site selection"/>
    <property type="evidence" value="ECO:0007669"/>
    <property type="project" value="TreeGrafter"/>
</dbReference>
<reference evidence="5 6" key="1">
    <citation type="journal article" date="2011" name="Proc. Natl. Acad. Sci. U.S.A.">
        <title>Evolutionary erosion of yeast sex chromosomes by mating-type switching accidents.</title>
        <authorList>
            <person name="Gordon J.L."/>
            <person name="Armisen D."/>
            <person name="Proux-Wera E."/>
            <person name="Oheigeartaigh S.S."/>
            <person name="Byrne K.P."/>
            <person name="Wolfe K.H."/>
        </authorList>
    </citation>
    <scope>NUCLEOTIDE SEQUENCE [LARGE SCALE GENOMIC DNA]</scope>
    <source>
        <strain evidence="6">ATCC 76901 / BCRC 22586 / CBS 4309 / NBRC 1992 / NRRL Y-12630</strain>
    </source>
</reference>
<dbReference type="OMA" id="LMGECFQ"/>
<dbReference type="CDD" id="cd13278">
    <property type="entry name" value="PH_Bud4"/>
    <property type="match status" value="1"/>
</dbReference>
<keyword evidence="2" id="KW-0131">Cell cycle</keyword>
<protein>
    <recommendedName>
        <fullName evidence="4">PH domain-containing protein</fullName>
    </recommendedName>
</protein>
<dbReference type="STRING" id="1064592.G0VIP5"/>
<name>G0VIP5_NAUCA</name>
<dbReference type="SUPFAM" id="SSF50729">
    <property type="entry name" value="PH domain-like"/>
    <property type="match status" value="1"/>
</dbReference>
<evidence type="ECO:0000256" key="1">
    <source>
        <dbReference type="ARBA" id="ARBA00022618"/>
    </source>
</evidence>
<dbReference type="GO" id="GO:0005525">
    <property type="term" value="F:GTP binding"/>
    <property type="evidence" value="ECO:0007669"/>
    <property type="project" value="TreeGrafter"/>
</dbReference>
<dbReference type="PANTHER" id="PTHR36100:SF1">
    <property type="entry name" value="BUD SITE SELECTION PROTEIN 4"/>
    <property type="match status" value="1"/>
</dbReference>
<dbReference type="InParanoid" id="G0VIP5"/>
<dbReference type="InterPro" id="IPR001849">
    <property type="entry name" value="PH_domain"/>
</dbReference>
<dbReference type="HOGENOM" id="CLU_258844_0_0_1"/>
<keyword evidence="1" id="KW-0132">Cell division</keyword>
<organism evidence="5 6">
    <name type="scientific">Naumovozyma castellii</name>
    <name type="common">Yeast</name>
    <name type="synonym">Saccharomyces castellii</name>
    <dbReference type="NCBI Taxonomy" id="27288"/>
    <lineage>
        <taxon>Eukaryota</taxon>
        <taxon>Fungi</taxon>
        <taxon>Dikarya</taxon>
        <taxon>Ascomycota</taxon>
        <taxon>Saccharomycotina</taxon>
        <taxon>Saccharomycetes</taxon>
        <taxon>Saccharomycetales</taxon>
        <taxon>Saccharomycetaceae</taxon>
        <taxon>Naumovozyma</taxon>
    </lineage>
</organism>
<sequence>MTEELDADITVNALLKEIDHEMQVTKEYNKHSSSTPEETLSILFEESLEEIECANASLDNSEKVELGSPVKLQKQPTVKSFTSLRSPGKFKEMVNDAYELESPYPDSNVSPSKDVVFSLKGTKPLLSYSASTDKMYTVKINPLAEDMENDDSPLELTQTSPQVRHSPSKIPITNIISINKFTEQLKVEASFSHSEQEDNDTENDTSNENLLKTIRYETERDASSGSFEEPQHLHLLESIEKSFENDGVLMRNKLNQTILNTTFNEPAPTSPNPSVSPSLSAMVDDLDISSNLSRFPMDTEPKNFSSAFKLHEDNVLQLIPASTYSQDTSVDDVEYNSGPEFTNDLVHTVSIESTSNENEEELLEQAYYEEKKCNQQGNPLLEENDCKKKEQAQPEDVTQTIDLQPIVTPMVTPKLPELPKMESMFQEDPFADPDTSGDSSLPPFPYNHRENAARMQQPRSYLNIWHNQESITSSIVSTSSPTISYASNFSHDSELTNPTTVASISLQTLSMPSMSKFKFKPKLHTRPRVILDPMRRNTIKSKKIQDNVIHSRDLKSESYKEDTNNDAIDLSNVGEFGNFLNFFDSELQENLVSNDINNSNIERDYIKFKVWDDEIYENGHLMDLDINKSMSRDIIEDLLERNNDEPDLHSENNETMELGLGILRTPNKHVSINNAQSIHGYEPSISDTESVITSLLIENLEPKVSTPNLNAPAKRDSHISSPFKVLPKKVKKEEEAKKEESLLSVQEAPVQNVPIKKVAFANVAEKSSDKKVTNMDRGVLYIKVKQIADLKLQAISHHKATYCIEFDNGKNVTRTEWEKFPSGGVLKIDKEFEVPIKAESDDGFLQKIEIILKCRYIKPENELVEIKERVPIAKMFPFGKVKYVTQTRFIQRPSKIDNWEYLFAEDGSFGRTSFTIDDNFLNQYQFIENSNQFDLTNKWARIPSATNASKTSVMKGMYELPRRSPFKVANIEISFCYLKRESELERFPKSLKYAHTILDNYKAQQDIHMEGFLFQDGGDLNGMIQKRYFKLNGNELIGYHEISNEPKISINLLKVSKIVGQEDMLNDVSVNNEKRIMSNFVLMGECFQLVFDNDEVITFDVEGSKEVRDEWYQKINRVIDLNSFHQPWVKKFTETMKINNIDF</sequence>
<accession>G0VIP5</accession>
<reference key="2">
    <citation type="submission" date="2011-08" db="EMBL/GenBank/DDBJ databases">
        <title>Genome sequence of Naumovozyma castellii.</title>
        <authorList>
            <person name="Gordon J.L."/>
            <person name="Armisen D."/>
            <person name="Proux-Wera E."/>
            <person name="OhEigeartaigh S.S."/>
            <person name="Byrne K.P."/>
            <person name="Wolfe K.H."/>
        </authorList>
    </citation>
    <scope>NUCLEOTIDE SEQUENCE</scope>
    <source>
        <strain>Type strain:CBS 4309</strain>
    </source>
</reference>
<dbReference type="FunCoup" id="G0VIP5">
    <property type="interactions" value="202"/>
</dbReference>
<evidence type="ECO:0000259" key="4">
    <source>
        <dbReference type="PROSITE" id="PS50003"/>
    </source>
</evidence>
<dbReference type="OrthoDB" id="2123378at2759"/>
<dbReference type="GO" id="GO:0097271">
    <property type="term" value="P:protein localization to bud neck"/>
    <property type="evidence" value="ECO:0007669"/>
    <property type="project" value="TreeGrafter"/>
</dbReference>
<evidence type="ECO:0000313" key="6">
    <source>
        <dbReference type="Proteomes" id="UP000001640"/>
    </source>
</evidence>
<evidence type="ECO:0000313" key="5">
    <source>
        <dbReference type="EMBL" id="CCC71371.1"/>
    </source>
</evidence>
<dbReference type="GeneID" id="96905051"/>
<dbReference type="eggNOG" id="ENOG502REBM">
    <property type="taxonomic scope" value="Eukaryota"/>
</dbReference>
<dbReference type="EMBL" id="HE576759">
    <property type="protein sequence ID" value="CCC71371.1"/>
    <property type="molecule type" value="Genomic_DNA"/>
</dbReference>
<dbReference type="Pfam" id="PF00169">
    <property type="entry name" value="PH"/>
    <property type="match status" value="1"/>
</dbReference>
<evidence type="ECO:0000256" key="3">
    <source>
        <dbReference type="SAM" id="MobiDB-lite"/>
    </source>
</evidence>
<dbReference type="PANTHER" id="PTHR36100">
    <property type="entry name" value="BUD SITE SELECTION PROTEIN 4"/>
    <property type="match status" value="1"/>
</dbReference>